<dbReference type="PANTHER" id="PTHR37028">
    <property type="entry name" value="UNNAMED PRODUCT-RELATED"/>
    <property type="match status" value="1"/>
</dbReference>
<protein>
    <submittedName>
        <fullName evidence="2">Uncharacterized protein</fullName>
    </submittedName>
</protein>
<evidence type="ECO:0000313" key="2">
    <source>
        <dbReference type="EMBL" id="TNV82785.1"/>
    </source>
</evidence>
<evidence type="ECO:0000313" key="3">
    <source>
        <dbReference type="Proteomes" id="UP000785679"/>
    </source>
</evidence>
<feature type="compositionally biased region" description="Basic and acidic residues" evidence="1">
    <location>
        <begin position="489"/>
        <end position="515"/>
    </location>
</feature>
<dbReference type="OrthoDB" id="10593180at2759"/>
<accession>A0A8J8NYR4</accession>
<dbReference type="EMBL" id="RRYP01004541">
    <property type="protein sequence ID" value="TNV82785.1"/>
    <property type="molecule type" value="Genomic_DNA"/>
</dbReference>
<keyword evidence="3" id="KW-1185">Reference proteome</keyword>
<feature type="compositionally biased region" description="Polar residues" evidence="1">
    <location>
        <begin position="662"/>
        <end position="676"/>
    </location>
</feature>
<comment type="caution">
    <text evidence="2">The sequence shown here is derived from an EMBL/GenBank/DDBJ whole genome shotgun (WGS) entry which is preliminary data.</text>
</comment>
<sequence>MEDQSVALESFITFLIKKNLIDNDPMGNSDNETLSKFVQIYQGFSKSTMLNDNKLMSTGNPDDTFSGGQLTSTNNFEGSFNQNKEADPMPFETKAIFTLADFLKQLQANEYYDIASKYFSDWVTDQQAFQPKLTRFAQILEKHTILSQFRGFAHIREYALNNNTAHQENQWLRERLDALMSENNMLRQQLIQSTMQEATPKSQVRKYTTRSGKIQPLRSNSKQRKHSISNMSRTRATSSSRQQQDAFSRSYKPHQQSTNLLNEEEISNLSNQQMVSQPVYERLHQHSAEKEHRRLMQHAMSKQDELKHCTFMPNITPTRGQNINEVARGRSANRREPSQEFYDRMSRSVKKFDPQLIDLQREREEMKHCTFHPETNYRSQVLVERQNLNYQDKDQLCNRLYKHAETKDKYLQSLKALKDHVELRSCTFKPELVAQPHTHQSPSREDVDEACQRLYQQHEKQQRNKVKKENMLDQRFKENHPFQPNRITKNKDTRFNNPSKTRENSKQRADRMYQEWKQREDKIEKKRRELQEEEDKMKKMAYASINTSGSRSQRALLPPSIRNVSPYNSQRQPLQDSRINELYTQGKRKSQNQDALRERVYKEQGITFKPQTNPLSSSLSQETQEQLHKDVVQRTYEYQEKKEQKLHERQARPEHDFRPHRVTSQSKLSQQVNEQALSARRGPSGNRPIESLLIEEGHKLDEKKERMRQQMLINPNCTFKPQLGPAANRKRRAVNNYNDQHQNIDSRFYANTDYNLNTNIEMTDDIATISDGGFQ</sequence>
<feature type="region of interest" description="Disordered" evidence="1">
    <location>
        <begin position="639"/>
        <end position="688"/>
    </location>
</feature>
<gene>
    <name evidence="2" type="ORF">FGO68_gene11827</name>
</gene>
<feature type="compositionally biased region" description="Basic and acidic residues" evidence="1">
    <location>
        <begin position="639"/>
        <end position="659"/>
    </location>
</feature>
<feature type="region of interest" description="Disordered" evidence="1">
    <location>
        <begin position="476"/>
        <end position="515"/>
    </location>
</feature>
<dbReference type="AlphaFoldDB" id="A0A8J8NYR4"/>
<feature type="region of interest" description="Disordered" evidence="1">
    <location>
        <begin position="604"/>
        <end position="627"/>
    </location>
</feature>
<feature type="compositionally biased region" description="Polar residues" evidence="1">
    <location>
        <begin position="209"/>
        <end position="220"/>
    </location>
</feature>
<reference evidence="2" key="1">
    <citation type="submission" date="2019-06" db="EMBL/GenBank/DDBJ databases">
        <authorList>
            <person name="Zheng W."/>
        </authorList>
    </citation>
    <scope>NUCLEOTIDE SEQUENCE</scope>
    <source>
        <strain evidence="2">QDHG01</strain>
    </source>
</reference>
<dbReference type="Proteomes" id="UP000785679">
    <property type="component" value="Unassembled WGS sequence"/>
</dbReference>
<feature type="compositionally biased region" description="Low complexity" evidence="1">
    <location>
        <begin position="232"/>
        <end position="244"/>
    </location>
</feature>
<feature type="compositionally biased region" description="Polar residues" evidence="1">
    <location>
        <begin position="193"/>
        <end position="202"/>
    </location>
</feature>
<organism evidence="2 3">
    <name type="scientific">Halteria grandinella</name>
    <dbReference type="NCBI Taxonomy" id="5974"/>
    <lineage>
        <taxon>Eukaryota</taxon>
        <taxon>Sar</taxon>
        <taxon>Alveolata</taxon>
        <taxon>Ciliophora</taxon>
        <taxon>Intramacronucleata</taxon>
        <taxon>Spirotrichea</taxon>
        <taxon>Stichotrichia</taxon>
        <taxon>Sporadotrichida</taxon>
        <taxon>Halteriidae</taxon>
        <taxon>Halteria</taxon>
    </lineage>
</organism>
<feature type="compositionally biased region" description="Low complexity" evidence="1">
    <location>
        <begin position="615"/>
        <end position="624"/>
    </location>
</feature>
<evidence type="ECO:0000256" key="1">
    <source>
        <dbReference type="SAM" id="MobiDB-lite"/>
    </source>
</evidence>
<dbReference type="PANTHER" id="PTHR37028:SF8">
    <property type="entry name" value="200 KDA ANTIGEN P200"/>
    <property type="match status" value="1"/>
</dbReference>
<name>A0A8J8NYR4_HALGN</name>
<proteinExistence type="predicted"/>
<feature type="region of interest" description="Disordered" evidence="1">
    <location>
        <begin position="193"/>
        <end position="257"/>
    </location>
</feature>